<evidence type="ECO:0000256" key="2">
    <source>
        <dbReference type="ARBA" id="ARBA00004496"/>
    </source>
</evidence>
<dbReference type="GO" id="GO:0030388">
    <property type="term" value="P:fructose 1,6-bisphosphate metabolic process"/>
    <property type="evidence" value="ECO:0007669"/>
    <property type="project" value="TreeGrafter"/>
</dbReference>
<evidence type="ECO:0000256" key="14">
    <source>
        <dbReference type="ARBA" id="ARBA00048070"/>
    </source>
</evidence>
<dbReference type="AlphaFoldDB" id="A0A1I1QKN6"/>
<dbReference type="Pfam" id="PF00365">
    <property type="entry name" value="PFK"/>
    <property type="match status" value="1"/>
</dbReference>
<dbReference type="Gene3D" id="3.40.50.450">
    <property type="match status" value="1"/>
</dbReference>
<keyword evidence="12" id="KW-0324">Glycolysis</keyword>
<gene>
    <name evidence="16" type="ORF">SAMN02745724_03798</name>
</gene>
<evidence type="ECO:0000256" key="5">
    <source>
        <dbReference type="ARBA" id="ARBA00022490"/>
    </source>
</evidence>
<sequence length="338" mass="36762">MPQNKKPVKQRLAIITSGGDAPGMNASIRAITLKALQNGYDVIGFIAGFHGLINAEFIQLDLKSVDNIIHKGGTILKTARCKDMFNEQGVKKASCTLNNLDIESLIVIGGDGSFKGAQALSEYWHGQIIGIPGTIDNDINGTDQTIGFWTAIDTALDCIDKIRDTADAFDRIFVIEVMGRDCGFIAMESGIASGAQQIICHELISDEADFIQQLLISIKKASKQSYPQSYVIVVAENALSFSTAELAKKISEYTQVDTRSAILGYVQRGGAPVAMDRVLATQLGIKAVEAINKQKRNLMIGMSKGEIITFPLSQTGLKNKTNKDLIKRLEQFSFNLTI</sequence>
<comment type="cofactor">
    <cofactor evidence="1">
        <name>Mg(2+)</name>
        <dbReference type="ChEBI" id="CHEBI:18420"/>
    </cofactor>
</comment>
<dbReference type="InterPro" id="IPR022953">
    <property type="entry name" value="ATP_PFK"/>
</dbReference>
<evidence type="ECO:0000256" key="7">
    <source>
        <dbReference type="ARBA" id="ARBA00022723"/>
    </source>
</evidence>
<dbReference type="PRINTS" id="PR00476">
    <property type="entry name" value="PHFRCTKINASE"/>
</dbReference>
<dbReference type="InterPro" id="IPR000023">
    <property type="entry name" value="Phosphofructokinase_dom"/>
</dbReference>
<dbReference type="Proteomes" id="UP000198862">
    <property type="component" value="Unassembled WGS sequence"/>
</dbReference>
<evidence type="ECO:0000256" key="11">
    <source>
        <dbReference type="ARBA" id="ARBA00022842"/>
    </source>
</evidence>
<evidence type="ECO:0000256" key="1">
    <source>
        <dbReference type="ARBA" id="ARBA00001946"/>
    </source>
</evidence>
<evidence type="ECO:0000256" key="3">
    <source>
        <dbReference type="ARBA" id="ARBA00004679"/>
    </source>
</evidence>
<comment type="catalytic activity">
    <reaction evidence="14">
        <text>beta-D-fructose 6-phosphate + ATP = beta-D-fructose 1,6-bisphosphate + ADP + H(+)</text>
        <dbReference type="Rhea" id="RHEA:16109"/>
        <dbReference type="ChEBI" id="CHEBI:15378"/>
        <dbReference type="ChEBI" id="CHEBI:30616"/>
        <dbReference type="ChEBI" id="CHEBI:32966"/>
        <dbReference type="ChEBI" id="CHEBI:57634"/>
        <dbReference type="ChEBI" id="CHEBI:456216"/>
        <dbReference type="EC" id="2.7.1.11"/>
    </reaction>
</comment>
<evidence type="ECO:0000256" key="4">
    <source>
        <dbReference type="ARBA" id="ARBA00012055"/>
    </source>
</evidence>
<dbReference type="GO" id="GO:0061621">
    <property type="term" value="P:canonical glycolysis"/>
    <property type="evidence" value="ECO:0007669"/>
    <property type="project" value="TreeGrafter"/>
</dbReference>
<dbReference type="GO" id="GO:0005524">
    <property type="term" value="F:ATP binding"/>
    <property type="evidence" value="ECO:0007669"/>
    <property type="project" value="UniProtKB-KW"/>
</dbReference>
<evidence type="ECO:0000256" key="9">
    <source>
        <dbReference type="ARBA" id="ARBA00022777"/>
    </source>
</evidence>
<protein>
    <recommendedName>
        <fullName evidence="4">6-phosphofructokinase</fullName>
        <ecNumber evidence="4">2.7.1.11</ecNumber>
    </recommendedName>
</protein>
<accession>A0A1I1QKN6</accession>
<evidence type="ECO:0000259" key="15">
    <source>
        <dbReference type="Pfam" id="PF00365"/>
    </source>
</evidence>
<dbReference type="UniPathway" id="UPA00109">
    <property type="reaction ID" value="UER00182"/>
</dbReference>
<evidence type="ECO:0000313" key="17">
    <source>
        <dbReference type="Proteomes" id="UP000198862"/>
    </source>
</evidence>
<evidence type="ECO:0000256" key="10">
    <source>
        <dbReference type="ARBA" id="ARBA00022840"/>
    </source>
</evidence>
<keyword evidence="9 16" id="KW-0418">Kinase</keyword>
<keyword evidence="17" id="KW-1185">Reference proteome</keyword>
<proteinExistence type="inferred from homology"/>
<dbReference type="PANTHER" id="PTHR13697:SF4">
    <property type="entry name" value="ATP-DEPENDENT 6-PHOSPHOFRUCTOKINASE"/>
    <property type="match status" value="1"/>
</dbReference>
<keyword evidence="6" id="KW-0808">Transferase</keyword>
<dbReference type="PIRSF" id="PIRSF000532">
    <property type="entry name" value="ATP_PFK_prok"/>
    <property type="match status" value="1"/>
</dbReference>
<dbReference type="STRING" id="1123010.SAMN02745724_03798"/>
<comment type="pathway">
    <text evidence="3">Carbohydrate degradation; glycolysis; D-glyceraldehyde 3-phosphate and glycerone phosphate from D-glucose: step 3/4.</text>
</comment>
<evidence type="ECO:0000256" key="13">
    <source>
        <dbReference type="ARBA" id="ARBA00038478"/>
    </source>
</evidence>
<organism evidence="16 17">
    <name type="scientific">Pseudoalteromonas denitrificans DSM 6059</name>
    <dbReference type="NCBI Taxonomy" id="1123010"/>
    <lineage>
        <taxon>Bacteria</taxon>
        <taxon>Pseudomonadati</taxon>
        <taxon>Pseudomonadota</taxon>
        <taxon>Gammaproteobacteria</taxon>
        <taxon>Alteromonadales</taxon>
        <taxon>Pseudoalteromonadaceae</taxon>
        <taxon>Pseudoalteromonas</taxon>
    </lineage>
</organism>
<evidence type="ECO:0000256" key="6">
    <source>
        <dbReference type="ARBA" id="ARBA00022679"/>
    </source>
</evidence>
<keyword evidence="7" id="KW-0479">Metal-binding</keyword>
<dbReference type="GO" id="GO:0003872">
    <property type="term" value="F:6-phosphofructokinase activity"/>
    <property type="evidence" value="ECO:0007669"/>
    <property type="project" value="UniProtKB-EC"/>
</dbReference>
<dbReference type="GO" id="GO:0070095">
    <property type="term" value="F:fructose-6-phosphate binding"/>
    <property type="evidence" value="ECO:0007669"/>
    <property type="project" value="TreeGrafter"/>
</dbReference>
<dbReference type="GO" id="GO:0005945">
    <property type="term" value="C:6-phosphofructokinase complex"/>
    <property type="evidence" value="ECO:0007669"/>
    <property type="project" value="TreeGrafter"/>
</dbReference>
<comment type="subcellular location">
    <subcellularLocation>
        <location evidence="2">Cytoplasm</location>
    </subcellularLocation>
</comment>
<dbReference type="OrthoDB" id="9802503at2"/>
<dbReference type="EMBL" id="FOLO01000039">
    <property type="protein sequence ID" value="SFD18670.1"/>
    <property type="molecule type" value="Genomic_DNA"/>
</dbReference>
<keyword evidence="10" id="KW-0067">ATP-binding</keyword>
<dbReference type="Gene3D" id="3.40.50.460">
    <property type="entry name" value="Phosphofructokinase domain"/>
    <property type="match status" value="1"/>
</dbReference>
<evidence type="ECO:0000256" key="8">
    <source>
        <dbReference type="ARBA" id="ARBA00022741"/>
    </source>
</evidence>
<keyword evidence="8" id="KW-0547">Nucleotide-binding</keyword>
<dbReference type="SUPFAM" id="SSF53784">
    <property type="entry name" value="Phosphofructokinase"/>
    <property type="match status" value="1"/>
</dbReference>
<keyword evidence="5" id="KW-0963">Cytoplasm</keyword>
<comment type="similarity">
    <text evidence="13">Belongs to the phosphofructokinase type A (PFKA) family.</text>
</comment>
<dbReference type="PANTHER" id="PTHR13697">
    <property type="entry name" value="PHOSPHOFRUCTOKINASE"/>
    <property type="match status" value="1"/>
</dbReference>
<name>A0A1I1QKN6_9GAMM</name>
<feature type="domain" description="Phosphofructokinase" evidence="15">
    <location>
        <begin position="11"/>
        <end position="291"/>
    </location>
</feature>
<keyword evidence="11" id="KW-0460">Magnesium</keyword>
<evidence type="ECO:0000313" key="16">
    <source>
        <dbReference type="EMBL" id="SFD18670.1"/>
    </source>
</evidence>
<evidence type="ECO:0000256" key="12">
    <source>
        <dbReference type="ARBA" id="ARBA00023152"/>
    </source>
</evidence>
<dbReference type="GO" id="GO:0016208">
    <property type="term" value="F:AMP binding"/>
    <property type="evidence" value="ECO:0007669"/>
    <property type="project" value="TreeGrafter"/>
</dbReference>
<dbReference type="InterPro" id="IPR035966">
    <property type="entry name" value="PKF_sf"/>
</dbReference>
<reference evidence="16 17" key="1">
    <citation type="submission" date="2016-10" db="EMBL/GenBank/DDBJ databases">
        <authorList>
            <person name="de Groot N.N."/>
        </authorList>
    </citation>
    <scope>NUCLEOTIDE SEQUENCE [LARGE SCALE GENOMIC DNA]</scope>
    <source>
        <strain evidence="16 17">DSM 6059</strain>
    </source>
</reference>
<dbReference type="EC" id="2.7.1.11" evidence="4"/>
<dbReference type="FunFam" id="3.40.50.460:FF:000002">
    <property type="entry name" value="ATP-dependent 6-phosphofructokinase"/>
    <property type="match status" value="1"/>
</dbReference>
<dbReference type="NCBIfam" id="NF002872">
    <property type="entry name" value="PRK03202.1"/>
    <property type="match status" value="1"/>
</dbReference>
<dbReference type="InterPro" id="IPR012003">
    <property type="entry name" value="ATP_PFK_prok-type"/>
</dbReference>
<dbReference type="GO" id="GO:0048029">
    <property type="term" value="F:monosaccharide binding"/>
    <property type="evidence" value="ECO:0007669"/>
    <property type="project" value="TreeGrafter"/>
</dbReference>
<dbReference type="GO" id="GO:0006002">
    <property type="term" value="P:fructose 6-phosphate metabolic process"/>
    <property type="evidence" value="ECO:0007669"/>
    <property type="project" value="InterPro"/>
</dbReference>
<dbReference type="GO" id="GO:0046872">
    <property type="term" value="F:metal ion binding"/>
    <property type="evidence" value="ECO:0007669"/>
    <property type="project" value="UniProtKB-KW"/>
</dbReference>
<dbReference type="GO" id="GO:0042802">
    <property type="term" value="F:identical protein binding"/>
    <property type="evidence" value="ECO:0007669"/>
    <property type="project" value="TreeGrafter"/>
</dbReference>